<reference evidence="6" key="1">
    <citation type="submission" date="2023-08" db="EMBL/GenBank/DDBJ databases">
        <title>Black Yeasts Isolated from many extreme environments.</title>
        <authorList>
            <person name="Coleine C."/>
            <person name="Stajich J.E."/>
            <person name="Selbmann L."/>
        </authorList>
    </citation>
    <scope>NUCLEOTIDE SEQUENCE</scope>
    <source>
        <strain evidence="6">CCFEE 5401</strain>
    </source>
</reference>
<dbReference type="InterPro" id="IPR011990">
    <property type="entry name" value="TPR-like_helical_dom_sf"/>
</dbReference>
<comment type="subcellular location">
    <subcellularLocation>
        <location evidence="1">Mitochondrion</location>
    </subcellularLocation>
</comment>
<dbReference type="EMBL" id="JAVRRL010000001">
    <property type="protein sequence ID" value="KAK5118922.1"/>
    <property type="molecule type" value="Genomic_DNA"/>
</dbReference>
<dbReference type="PANTHER" id="PTHR47447">
    <property type="entry name" value="OS03G0856100 PROTEIN"/>
    <property type="match status" value="1"/>
</dbReference>
<keyword evidence="4" id="KW-0496">Mitochondrion</keyword>
<proteinExistence type="predicted"/>
<evidence type="ECO:0000256" key="3">
    <source>
        <dbReference type="ARBA" id="ARBA00022946"/>
    </source>
</evidence>
<evidence type="ECO:0008006" key="8">
    <source>
        <dbReference type="Google" id="ProtNLM"/>
    </source>
</evidence>
<comment type="caution">
    <text evidence="6">The sequence shown here is derived from an EMBL/GenBank/DDBJ whole genome shotgun (WGS) entry which is preliminary data.</text>
</comment>
<feature type="region of interest" description="Disordered" evidence="5">
    <location>
        <begin position="86"/>
        <end position="106"/>
    </location>
</feature>
<gene>
    <name evidence="6" type="ORF">LTR62_000133</name>
</gene>
<keyword evidence="2" id="KW-0677">Repeat</keyword>
<evidence type="ECO:0000313" key="6">
    <source>
        <dbReference type="EMBL" id="KAK5118922.1"/>
    </source>
</evidence>
<dbReference type="Gene3D" id="1.25.40.10">
    <property type="entry name" value="Tetratricopeptide repeat domain"/>
    <property type="match status" value="1"/>
</dbReference>
<dbReference type="AlphaFoldDB" id="A0AAN7TQB5"/>
<protein>
    <recommendedName>
        <fullName evidence="8">Pentatricopeptide repeat domain-containing protein</fullName>
    </recommendedName>
</protein>
<organism evidence="6 7">
    <name type="scientific">Meristemomyces frigidus</name>
    <dbReference type="NCBI Taxonomy" id="1508187"/>
    <lineage>
        <taxon>Eukaryota</taxon>
        <taxon>Fungi</taxon>
        <taxon>Dikarya</taxon>
        <taxon>Ascomycota</taxon>
        <taxon>Pezizomycotina</taxon>
        <taxon>Dothideomycetes</taxon>
        <taxon>Dothideomycetidae</taxon>
        <taxon>Mycosphaerellales</taxon>
        <taxon>Teratosphaeriaceae</taxon>
        <taxon>Meristemomyces</taxon>
    </lineage>
</organism>
<keyword evidence="3" id="KW-0809">Transit peptide</keyword>
<evidence type="ECO:0000256" key="4">
    <source>
        <dbReference type="ARBA" id="ARBA00023128"/>
    </source>
</evidence>
<evidence type="ECO:0000256" key="2">
    <source>
        <dbReference type="ARBA" id="ARBA00022737"/>
    </source>
</evidence>
<feature type="region of interest" description="Disordered" evidence="5">
    <location>
        <begin position="750"/>
        <end position="779"/>
    </location>
</feature>
<dbReference type="Proteomes" id="UP001310890">
    <property type="component" value="Unassembled WGS sequence"/>
</dbReference>
<dbReference type="PANTHER" id="PTHR47447:SF17">
    <property type="entry name" value="OS12G0638900 PROTEIN"/>
    <property type="match status" value="1"/>
</dbReference>
<feature type="compositionally biased region" description="Basic and acidic residues" evidence="5">
    <location>
        <begin position="86"/>
        <end position="95"/>
    </location>
</feature>
<name>A0AAN7TQB5_9PEZI</name>
<dbReference type="GO" id="GO:0005739">
    <property type="term" value="C:mitochondrion"/>
    <property type="evidence" value="ECO:0007669"/>
    <property type="project" value="UniProtKB-SubCell"/>
</dbReference>
<evidence type="ECO:0000313" key="7">
    <source>
        <dbReference type="Proteomes" id="UP001310890"/>
    </source>
</evidence>
<evidence type="ECO:0000256" key="1">
    <source>
        <dbReference type="ARBA" id="ARBA00004173"/>
    </source>
</evidence>
<accession>A0AAN7TQB5</accession>
<dbReference type="InterPro" id="IPR024319">
    <property type="entry name" value="ATPase_expression_mit"/>
</dbReference>
<dbReference type="Pfam" id="PF12921">
    <property type="entry name" value="ATP13"/>
    <property type="match status" value="1"/>
</dbReference>
<sequence>MTSVLARLGQLEARSAIHTLWRPKKRKREEWICWQCHHQPGKVQLRGYTDDAARIGDYVYGGRSDRLQDEGGGSTVQNAQIPAGEARMERVHDEVSTPTQSSKRMVGRANTRKFFDAQRVSAGAWNERSQADAMAPDSPHEAFQDDLWEQFEEASVESGSQTEALPANLYNKVENIEYNPQRSLQSGRDPELLLIDYAALLPEALASDQVDMTARCLFAAVRADDLEFIRAMSVETFSRILEVMRPSASIEKLASAHVELSEAIAKHFGIISMREVAHEYSQLLSEIIGLRRSVGGCLTFDDYKLLLQGARDLGYSRLARSLWKRMQLDGHIPDVDCYNSYMAGYVFNEAHNAAGRHRVRITPFNILARVKATLGMPFKSYRVSVGGLKVQIMSIFREMLGNGVVANEQSFRLVIGAAAREGDLATVKSVLRKVWAIDVDKLMNGSDETPLASKHIPLESPIRPTQSLLFALAHAFGINNDIPTALRLVDFVARSYNLTIDDTAWTCLFEWTFVMSTPLPAVKGGRPIDRPGQLPKQSVLNLWSTMTNPPYSVKPTMGMYNHLLKSLMYRDMPGSIIHHMDECQALEVEHRRQRSESWETLHRAVKLSKHGPVADPSVEPALREWEYQSLLCRRNTFWLKRWLRLLLASTRSPASIDFSGDLTARQIPRVLHDFRHWAPRQVRYETATGMVEFSIRTDNEIGPSLAVRAKYRMREQRLLARVPRYIGSGWARPQKPLVSKRLRGREREFGLEADADDATAKAGTSPSSAVDRDVEDDETKAVQAKMHEAMKQALDVRT</sequence>
<evidence type="ECO:0000256" key="5">
    <source>
        <dbReference type="SAM" id="MobiDB-lite"/>
    </source>
</evidence>